<accession>A0A5C1YJ31</accession>
<evidence type="ECO:0000313" key="3">
    <source>
        <dbReference type="EMBL" id="QEO15087.1"/>
    </source>
</evidence>
<dbReference type="Gene3D" id="1.10.260.40">
    <property type="entry name" value="lambda repressor-like DNA-binding domains"/>
    <property type="match status" value="1"/>
</dbReference>
<dbReference type="InterPro" id="IPR001387">
    <property type="entry name" value="Cro/C1-type_HTH"/>
</dbReference>
<dbReference type="CDD" id="cd00093">
    <property type="entry name" value="HTH_XRE"/>
    <property type="match status" value="1"/>
</dbReference>
<dbReference type="GO" id="GO:0003677">
    <property type="term" value="F:DNA binding"/>
    <property type="evidence" value="ECO:0007669"/>
    <property type="project" value="InterPro"/>
</dbReference>
<dbReference type="PROSITE" id="PS50943">
    <property type="entry name" value="HTH_CROC1"/>
    <property type="match status" value="1"/>
</dbReference>
<organism evidence="3 4">
    <name type="scientific">Agromyces intestinalis</name>
    <dbReference type="NCBI Taxonomy" id="2592652"/>
    <lineage>
        <taxon>Bacteria</taxon>
        <taxon>Bacillati</taxon>
        <taxon>Actinomycetota</taxon>
        <taxon>Actinomycetes</taxon>
        <taxon>Micrococcales</taxon>
        <taxon>Microbacteriaceae</taxon>
        <taxon>Agromyces</taxon>
    </lineage>
</organism>
<keyword evidence="4" id="KW-1185">Reference proteome</keyword>
<dbReference type="InterPro" id="IPR010982">
    <property type="entry name" value="Lambda_DNA-bd_dom_sf"/>
</dbReference>
<dbReference type="SUPFAM" id="SSF47413">
    <property type="entry name" value="lambda repressor-like DNA-binding domains"/>
    <property type="match status" value="1"/>
</dbReference>
<name>A0A5C1YJ31_9MICO</name>
<evidence type="ECO:0000313" key="4">
    <source>
        <dbReference type="Proteomes" id="UP000324678"/>
    </source>
</evidence>
<dbReference type="KEGG" id="ail:FLP10_12180"/>
<feature type="region of interest" description="Disordered" evidence="1">
    <location>
        <begin position="77"/>
        <end position="96"/>
    </location>
</feature>
<feature type="domain" description="HTH cro/C1-type" evidence="2">
    <location>
        <begin position="16"/>
        <end position="71"/>
    </location>
</feature>
<dbReference type="PANTHER" id="PTHR37301">
    <property type="entry name" value="DNA-BINDING PROTEIN-RELATED"/>
    <property type="match status" value="1"/>
</dbReference>
<evidence type="ECO:0000256" key="1">
    <source>
        <dbReference type="SAM" id="MobiDB-lite"/>
    </source>
</evidence>
<reference evidence="3 4" key="1">
    <citation type="submission" date="2019-09" db="EMBL/GenBank/DDBJ databases">
        <title>Genome sequencing of strain KACC 19306.</title>
        <authorList>
            <person name="Heo J."/>
            <person name="Kim S.-J."/>
            <person name="Kim J.-S."/>
            <person name="Hong S.-B."/>
            <person name="Kwon S.-W."/>
        </authorList>
    </citation>
    <scope>NUCLEOTIDE SEQUENCE [LARGE SCALE GENOMIC DNA]</scope>
    <source>
        <strain evidence="3 4">KACC 19306</strain>
    </source>
</reference>
<dbReference type="Pfam" id="PF13443">
    <property type="entry name" value="HTH_26"/>
    <property type="match status" value="1"/>
</dbReference>
<sequence length="96" mass="10249">MAPADPDEASDVHCRLDELLAERGMTLAKLSELVGVTVVNLSVLKNDRARAIRFSTLQAICDVLGCEIGDLLVLRRERPPHPTGATASDADEPLAG</sequence>
<dbReference type="AlphaFoldDB" id="A0A5C1YJ31"/>
<dbReference type="OrthoDB" id="9805309at2"/>
<evidence type="ECO:0000259" key="2">
    <source>
        <dbReference type="PROSITE" id="PS50943"/>
    </source>
</evidence>
<dbReference type="PANTHER" id="PTHR37301:SF1">
    <property type="entry name" value="DNA-BINDING PROTEIN"/>
    <property type="match status" value="1"/>
</dbReference>
<dbReference type="SMART" id="SM00530">
    <property type="entry name" value="HTH_XRE"/>
    <property type="match status" value="1"/>
</dbReference>
<dbReference type="RefSeq" id="WP_149161105.1">
    <property type="nucleotide sequence ID" value="NZ_CP043505.1"/>
</dbReference>
<dbReference type="EMBL" id="CP043505">
    <property type="protein sequence ID" value="QEO15087.1"/>
    <property type="molecule type" value="Genomic_DNA"/>
</dbReference>
<dbReference type="Proteomes" id="UP000324678">
    <property type="component" value="Chromosome"/>
</dbReference>
<protein>
    <submittedName>
        <fullName evidence="3">Helix-turn-helix transcriptional regulator</fullName>
    </submittedName>
</protein>
<gene>
    <name evidence="3" type="ORF">FLP10_12180</name>
</gene>
<proteinExistence type="predicted"/>